<gene>
    <name evidence="1" type="ORF">HNQ70_001540</name>
</gene>
<dbReference type="EMBL" id="JACHGB010000003">
    <property type="protein sequence ID" value="MBB5271530.1"/>
    <property type="molecule type" value="Genomic_DNA"/>
</dbReference>
<keyword evidence="2" id="KW-1185">Reference proteome</keyword>
<organism evidence="1 2">
    <name type="scientific">Quisquiliibacterium transsilvanicum</name>
    <dbReference type="NCBI Taxonomy" id="1549638"/>
    <lineage>
        <taxon>Bacteria</taxon>
        <taxon>Pseudomonadati</taxon>
        <taxon>Pseudomonadota</taxon>
        <taxon>Betaproteobacteria</taxon>
        <taxon>Burkholderiales</taxon>
        <taxon>Burkholderiaceae</taxon>
        <taxon>Quisquiliibacterium</taxon>
    </lineage>
</organism>
<dbReference type="Proteomes" id="UP000532440">
    <property type="component" value="Unassembled WGS sequence"/>
</dbReference>
<evidence type="ECO:0000313" key="2">
    <source>
        <dbReference type="Proteomes" id="UP000532440"/>
    </source>
</evidence>
<reference evidence="1 2" key="1">
    <citation type="submission" date="2020-08" db="EMBL/GenBank/DDBJ databases">
        <title>Genomic Encyclopedia of Type Strains, Phase IV (KMG-IV): sequencing the most valuable type-strain genomes for metagenomic binning, comparative biology and taxonomic classification.</title>
        <authorList>
            <person name="Goeker M."/>
        </authorList>
    </citation>
    <scope>NUCLEOTIDE SEQUENCE [LARGE SCALE GENOMIC DNA]</scope>
    <source>
        <strain evidence="1 2">DSM 29781</strain>
    </source>
</reference>
<accession>A0A7W8HHW4</accession>
<proteinExistence type="predicted"/>
<comment type="caution">
    <text evidence="1">The sequence shown here is derived from an EMBL/GenBank/DDBJ whole genome shotgun (WGS) entry which is preliminary data.</text>
</comment>
<sequence length="156" mass="17279">MSLSIKAIDRLFERLAATYGAGWTRQWADVPMADVKTAWAHELATFANSLHRIAWALENLPPKCPNVIEFKALCRLAPAPDVPMLPMPKADPERVKAELAKLGHVPGVKRQAPSGIDHKAWARRIVARHDAGEKLSPTTVRFAREALRSHLVPEAV</sequence>
<dbReference type="AlphaFoldDB" id="A0A7W8HHW4"/>
<dbReference type="RefSeq" id="WP_183965985.1">
    <property type="nucleotide sequence ID" value="NZ_BAABEW010000001.1"/>
</dbReference>
<evidence type="ECO:0000313" key="1">
    <source>
        <dbReference type="EMBL" id="MBB5271530.1"/>
    </source>
</evidence>
<protein>
    <submittedName>
        <fullName evidence="1">Uncharacterized protein</fullName>
    </submittedName>
</protein>
<name>A0A7W8HHW4_9BURK</name>